<organism evidence="1 2">
    <name type="scientific">Entomophthora muscae</name>
    <dbReference type="NCBI Taxonomy" id="34485"/>
    <lineage>
        <taxon>Eukaryota</taxon>
        <taxon>Fungi</taxon>
        <taxon>Fungi incertae sedis</taxon>
        <taxon>Zoopagomycota</taxon>
        <taxon>Entomophthoromycotina</taxon>
        <taxon>Entomophthoromycetes</taxon>
        <taxon>Entomophthorales</taxon>
        <taxon>Entomophthoraceae</taxon>
        <taxon>Entomophthora</taxon>
    </lineage>
</organism>
<evidence type="ECO:0000313" key="1">
    <source>
        <dbReference type="EMBL" id="KAJ9073360.1"/>
    </source>
</evidence>
<dbReference type="EMBL" id="QTSX02002912">
    <property type="protein sequence ID" value="KAJ9073360.1"/>
    <property type="molecule type" value="Genomic_DNA"/>
</dbReference>
<gene>
    <name evidence="1" type="ORF">DSO57_1017240</name>
</gene>
<keyword evidence="2" id="KW-1185">Reference proteome</keyword>
<protein>
    <submittedName>
        <fullName evidence="1">Uncharacterized protein</fullName>
    </submittedName>
</protein>
<evidence type="ECO:0000313" key="2">
    <source>
        <dbReference type="Proteomes" id="UP001165960"/>
    </source>
</evidence>
<comment type="caution">
    <text evidence="1">The sequence shown here is derived from an EMBL/GenBank/DDBJ whole genome shotgun (WGS) entry which is preliminary data.</text>
</comment>
<proteinExistence type="predicted"/>
<reference evidence="1" key="1">
    <citation type="submission" date="2022-04" db="EMBL/GenBank/DDBJ databases">
        <title>Genome of the entomopathogenic fungus Entomophthora muscae.</title>
        <authorList>
            <person name="Elya C."/>
            <person name="Lovett B.R."/>
            <person name="Lee E."/>
            <person name="Macias A.M."/>
            <person name="Hajek A.E."/>
            <person name="De Bivort B.L."/>
            <person name="Kasson M.T."/>
            <person name="De Fine Licht H.H."/>
            <person name="Stajich J.E."/>
        </authorList>
    </citation>
    <scope>NUCLEOTIDE SEQUENCE</scope>
    <source>
        <strain evidence="1">Berkeley</strain>
    </source>
</reference>
<name>A0ACC2TF86_9FUNG</name>
<accession>A0ACC2TF86</accession>
<dbReference type="Proteomes" id="UP001165960">
    <property type="component" value="Unassembled WGS sequence"/>
</dbReference>
<sequence>MTSSRDQSIKEKVKEFRLLKGVSTDLRKCYQYLKESPNQAEETIHDRIPGFQSLGVIHFSTQSGGGVQVKQFDIMSSIKSLKSILEREGEAQNASTMKALILKKIKTAEADMDSIRNEIGMELILQLTPREHSGQHMGFVRKVLPLKIPLTGKATDNMVTVVDATLKELLGDDSASHNVDMSAIIDLDDLEDKISPVVRDYLNCKSSIEGVNFIVAHPELIEMKYRREIYEQAFRYYFKGMDGEAFALSTPYEFLKLARYFRELAGEFFSDEKVVAEYAEAFEREHLLYTTVQGLGDGIKA</sequence>